<reference evidence="1 2" key="1">
    <citation type="submission" date="2014-09" db="EMBL/GenBank/DDBJ databases">
        <title>Vibrio maritimus JCM 19240. (C210) whole genome shotgun sequence.</title>
        <authorList>
            <person name="Sawabe T."/>
            <person name="Meirelles P."/>
            <person name="Nakanishi M."/>
            <person name="Sayaka M."/>
            <person name="Hattori M."/>
            <person name="Ohkuma M."/>
        </authorList>
    </citation>
    <scope>NUCLEOTIDE SEQUENCE [LARGE SCALE GENOMIC DNA]</scope>
    <source>
        <strain evidence="1 2">JCM 19240</strain>
    </source>
</reference>
<name>A0A090T7M1_9VIBR</name>
<protein>
    <recommendedName>
        <fullName evidence="3">Phytanoyl-CoA dioxygenase</fullName>
    </recommendedName>
</protein>
<evidence type="ECO:0008006" key="3">
    <source>
        <dbReference type="Google" id="ProtNLM"/>
    </source>
</evidence>
<keyword evidence="2" id="KW-1185">Reference proteome</keyword>
<dbReference type="Proteomes" id="UP000029224">
    <property type="component" value="Unassembled WGS sequence"/>
</dbReference>
<dbReference type="SUPFAM" id="SSF53335">
    <property type="entry name" value="S-adenosyl-L-methionine-dependent methyltransferases"/>
    <property type="match status" value="1"/>
</dbReference>
<dbReference type="OrthoDB" id="1157001at2"/>
<dbReference type="EMBL" id="BBMT01000008">
    <property type="protein sequence ID" value="GAL35936.1"/>
    <property type="molecule type" value="Genomic_DNA"/>
</dbReference>
<gene>
    <name evidence="1" type="ORF">JCM19240_4871</name>
</gene>
<dbReference type="CDD" id="cd02440">
    <property type="entry name" value="AdoMet_MTases"/>
    <property type="match status" value="1"/>
</dbReference>
<evidence type="ECO:0000313" key="2">
    <source>
        <dbReference type="Proteomes" id="UP000029224"/>
    </source>
</evidence>
<reference evidence="1 2" key="2">
    <citation type="submission" date="2014-09" db="EMBL/GenBank/DDBJ databases">
        <authorList>
            <consortium name="NBRP consortium"/>
            <person name="Sawabe T."/>
            <person name="Meirelles P."/>
            <person name="Nakanishi M."/>
            <person name="Sayaka M."/>
            <person name="Hattori M."/>
            <person name="Ohkuma M."/>
        </authorList>
    </citation>
    <scope>NUCLEOTIDE SEQUENCE [LARGE SCALE GENOMIC DNA]</scope>
    <source>
        <strain evidence="1 2">JCM 19240</strain>
    </source>
</reference>
<evidence type="ECO:0000313" key="1">
    <source>
        <dbReference type="EMBL" id="GAL35936.1"/>
    </source>
</evidence>
<dbReference type="Gene3D" id="3.40.50.150">
    <property type="entry name" value="Vaccinia Virus protein VP39"/>
    <property type="match status" value="1"/>
</dbReference>
<dbReference type="InterPro" id="IPR029063">
    <property type="entry name" value="SAM-dependent_MTases_sf"/>
</dbReference>
<proteinExistence type="predicted"/>
<accession>A0A090T7M1</accession>
<dbReference type="AlphaFoldDB" id="A0A090T7M1"/>
<organism evidence="1 2">
    <name type="scientific">Vibrio maritimus</name>
    <dbReference type="NCBI Taxonomy" id="990268"/>
    <lineage>
        <taxon>Bacteria</taxon>
        <taxon>Pseudomonadati</taxon>
        <taxon>Pseudomonadota</taxon>
        <taxon>Gammaproteobacteria</taxon>
        <taxon>Vibrionales</taxon>
        <taxon>Vibrionaceae</taxon>
        <taxon>Vibrio</taxon>
    </lineage>
</organism>
<comment type="caution">
    <text evidence="1">The sequence shown here is derived from an EMBL/GenBank/DDBJ whole genome shotgun (WGS) entry which is preliminary data.</text>
</comment>
<sequence>MTYSQAVRPLTAKASILANTRLLLNRDNDMGVNHGVTNELAKVFAEVGGVSADEDINDWCNADLGAGVAISPILAAKCLRETLRTQLFIKGVYDCLSEMVGAKKSINIVYAGTGPYGCLLLPLLVLFPQSSIRVWLIDIHQENIDSIEKIVRELEIEDQIAVIEKCDATQWHPSENVKFDLILSETMTALLGTEPQVAIFAHLQRFLSDGGVLIPQQIVLSSKLMPFESSKKQALSLGDFFCLNKKTAEEIADGDVSRLQGHITLPKPLSSFDYQTISFFTDIHVFGSHQLSQHQCSLNTPISYCGLKLEPGGLVHFHYLLNARPKFEFTFPIETMGEPIPSIEELGSIEFPGVKRFWHKSRLAGEGRGDRKTTEKELSREMDMLAHFGKKYQDALYYICHFKPEFHEFERWLLSEDE</sequence>